<reference evidence="1 2" key="1">
    <citation type="submission" date="2014-06" db="EMBL/GenBank/DDBJ databases">
        <title>The draft genome sequence of Idiomarina salinarum ISL-52.</title>
        <authorList>
            <person name="Du J."/>
            <person name="Shao Z."/>
        </authorList>
    </citation>
    <scope>NUCLEOTIDE SEQUENCE [LARGE SCALE GENOMIC DNA]</scope>
    <source>
        <strain evidence="1 2">ISL-52</strain>
    </source>
</reference>
<dbReference type="STRING" id="435908.IDSA_04205"/>
<evidence type="ECO:0000313" key="2">
    <source>
        <dbReference type="Proteomes" id="UP000054363"/>
    </source>
</evidence>
<dbReference type="Gene3D" id="3.40.1260.10">
    <property type="entry name" value="DsrEFH-like"/>
    <property type="match status" value="1"/>
</dbReference>
<protein>
    <submittedName>
        <fullName evidence="1">Uncharacterized protein</fullName>
    </submittedName>
</protein>
<accession>A0A094J1I3</accession>
<comment type="caution">
    <text evidence="1">The sequence shown here is derived from an EMBL/GenBank/DDBJ whole genome shotgun (WGS) entry which is preliminary data.</text>
</comment>
<dbReference type="EMBL" id="JPER01000001">
    <property type="protein sequence ID" value="KFZ31889.1"/>
    <property type="molecule type" value="Genomic_DNA"/>
</dbReference>
<sequence length="115" mass="13382">MAIAIIQTTLPDDPDCWHGQDMLLALASIDLNPQLILSGHGLSLWHKDFDVERNNRSLHKRYRLLELYECPPPWVLDTELADRAWQVSDFIAPAEVIDRLELHERLQGLQKVLRY</sequence>
<dbReference type="RefSeq" id="WP_034774424.1">
    <property type="nucleotide sequence ID" value="NZ_JPER01000001.1"/>
</dbReference>
<keyword evidence="2" id="KW-1185">Reference proteome</keyword>
<evidence type="ECO:0000313" key="1">
    <source>
        <dbReference type="EMBL" id="KFZ31889.1"/>
    </source>
</evidence>
<name>A0A094J1I3_9GAMM</name>
<organism evidence="1 2">
    <name type="scientific">Pseudidiomarina salinarum</name>
    <dbReference type="NCBI Taxonomy" id="435908"/>
    <lineage>
        <taxon>Bacteria</taxon>
        <taxon>Pseudomonadati</taxon>
        <taxon>Pseudomonadota</taxon>
        <taxon>Gammaproteobacteria</taxon>
        <taxon>Alteromonadales</taxon>
        <taxon>Idiomarinaceae</taxon>
        <taxon>Pseudidiomarina</taxon>
    </lineage>
</organism>
<dbReference type="Proteomes" id="UP000054363">
    <property type="component" value="Unassembled WGS sequence"/>
</dbReference>
<gene>
    <name evidence="1" type="ORF">IDSA_04205</name>
</gene>
<proteinExistence type="predicted"/>
<dbReference type="OrthoDB" id="6237968at2"/>
<dbReference type="SUPFAM" id="SSF75169">
    <property type="entry name" value="DsrEFH-like"/>
    <property type="match status" value="1"/>
</dbReference>
<dbReference type="InterPro" id="IPR027396">
    <property type="entry name" value="DsrEFH-like"/>
</dbReference>
<dbReference type="AlphaFoldDB" id="A0A094J1I3"/>